<dbReference type="EMBL" id="LUGH01000241">
    <property type="protein sequence ID" value="OBZ87172.1"/>
    <property type="molecule type" value="Genomic_DNA"/>
</dbReference>
<dbReference type="AlphaFoldDB" id="A0A1C7NDL3"/>
<gene>
    <name evidence="4" type="primary">Tbrg1_1</name>
    <name evidence="4" type="ORF">A0J61_04777</name>
</gene>
<organism evidence="4 5">
    <name type="scientific">Choanephora cucurbitarum</name>
    <dbReference type="NCBI Taxonomy" id="101091"/>
    <lineage>
        <taxon>Eukaryota</taxon>
        <taxon>Fungi</taxon>
        <taxon>Fungi incertae sedis</taxon>
        <taxon>Mucoromycota</taxon>
        <taxon>Mucoromycotina</taxon>
        <taxon>Mucoromycetes</taxon>
        <taxon>Mucorales</taxon>
        <taxon>Mucorineae</taxon>
        <taxon>Choanephoraceae</taxon>
        <taxon>Choanephoroideae</taxon>
        <taxon>Choanephora</taxon>
    </lineage>
</organism>
<comment type="subcellular location">
    <subcellularLocation>
        <location evidence="1">Nucleus</location>
    </subcellularLocation>
</comment>
<keyword evidence="5" id="KW-1185">Reference proteome</keyword>
<dbReference type="STRING" id="101091.A0A1C7NDL3"/>
<dbReference type="InParanoid" id="A0A1C7NDL3"/>
<sequence>MFNRKQKRSNNQDEVQQLKQDNQRLRKELKQAKLKLILMSKEKDVLMDKVLMLTKDTPPPSSRDLQPADPPKTPKTPCTLKDCIPYLLPCKIGIFTVYSLGKIMINPNYHSTFTIYPVGYKVSRSYYSMANPFIETTYTCTIEENGSTGPLFEIVADDCPNKPIIGSSANEVWRWVIYYSHLIRKEPIPTQVNGPEFYGLTHPTIMQMIQGLPYANQCQDYLWQPSDQDKPYVFCSPPPLPGPFSFPPKPNFLPHSSVYPVEGPKDLFPTHSESILSYPSLLLHPYAK</sequence>
<evidence type="ECO:0000313" key="4">
    <source>
        <dbReference type="EMBL" id="OBZ87172.1"/>
    </source>
</evidence>
<dbReference type="SMART" id="SM00541">
    <property type="entry name" value="FYRN"/>
    <property type="match status" value="1"/>
</dbReference>
<accession>A0A1C7NDL3</accession>
<proteinExistence type="predicted"/>
<dbReference type="PROSITE" id="PS51543">
    <property type="entry name" value="FYRC"/>
    <property type="match status" value="1"/>
</dbReference>
<evidence type="ECO:0000256" key="2">
    <source>
        <dbReference type="ARBA" id="ARBA00023242"/>
    </source>
</evidence>
<dbReference type="SMART" id="SM00542">
    <property type="entry name" value="FYRC"/>
    <property type="match status" value="1"/>
</dbReference>
<dbReference type="OrthoDB" id="285793at2759"/>
<keyword evidence="2" id="KW-0539">Nucleus</keyword>
<dbReference type="PROSITE" id="PS51542">
    <property type="entry name" value="FYRN"/>
    <property type="match status" value="1"/>
</dbReference>
<evidence type="ECO:0000256" key="3">
    <source>
        <dbReference type="SAM" id="MobiDB-lite"/>
    </source>
</evidence>
<dbReference type="Proteomes" id="UP000093000">
    <property type="component" value="Unassembled WGS sequence"/>
</dbReference>
<dbReference type="PANTHER" id="PTHR22715">
    <property type="entry name" value="TRANSFORMING GROWTH FACTOR BETA REGULATED GENE 1"/>
    <property type="match status" value="1"/>
</dbReference>
<evidence type="ECO:0000256" key="1">
    <source>
        <dbReference type="ARBA" id="ARBA00004123"/>
    </source>
</evidence>
<dbReference type="InterPro" id="IPR003889">
    <property type="entry name" value="FYrich_C"/>
</dbReference>
<comment type="caution">
    <text evidence="4">The sequence shown here is derived from an EMBL/GenBank/DDBJ whole genome shotgun (WGS) entry which is preliminary data.</text>
</comment>
<evidence type="ECO:0000313" key="5">
    <source>
        <dbReference type="Proteomes" id="UP000093000"/>
    </source>
</evidence>
<name>A0A1C7NDL3_9FUNG</name>
<reference evidence="4 5" key="1">
    <citation type="submission" date="2016-03" db="EMBL/GenBank/DDBJ databases">
        <title>Choanephora cucurbitarum.</title>
        <authorList>
            <person name="Min B."/>
            <person name="Park H."/>
            <person name="Park J.-H."/>
            <person name="Shin H.-D."/>
            <person name="Choi I.-G."/>
        </authorList>
    </citation>
    <scope>NUCLEOTIDE SEQUENCE [LARGE SCALE GENOMIC DNA]</scope>
    <source>
        <strain evidence="4 5">KUS-F28377</strain>
    </source>
</reference>
<dbReference type="PANTHER" id="PTHR22715:SF0">
    <property type="entry name" value="TRANSFORMING GROWTH FACTOR BETA REGULATOR 1"/>
    <property type="match status" value="1"/>
</dbReference>
<dbReference type="InterPro" id="IPR040092">
    <property type="entry name" value="TBRG1"/>
</dbReference>
<dbReference type="GO" id="GO:0005634">
    <property type="term" value="C:nucleus"/>
    <property type="evidence" value="ECO:0007669"/>
    <property type="project" value="UniProtKB-SubCell"/>
</dbReference>
<feature type="region of interest" description="Disordered" evidence="3">
    <location>
        <begin position="54"/>
        <end position="74"/>
    </location>
</feature>
<feature type="region of interest" description="Disordered" evidence="3">
    <location>
        <begin position="1"/>
        <end position="23"/>
    </location>
</feature>
<dbReference type="Pfam" id="PF05965">
    <property type="entry name" value="FYRC"/>
    <property type="match status" value="1"/>
</dbReference>
<dbReference type="Pfam" id="PF05964">
    <property type="entry name" value="FYRN"/>
    <property type="match status" value="1"/>
</dbReference>
<protein>
    <submittedName>
        <fullName evidence="4">Transforming growth factor beta regulator 1</fullName>
    </submittedName>
</protein>
<dbReference type="GO" id="GO:0051726">
    <property type="term" value="P:regulation of cell cycle"/>
    <property type="evidence" value="ECO:0007669"/>
    <property type="project" value="TreeGrafter"/>
</dbReference>
<dbReference type="InterPro" id="IPR003888">
    <property type="entry name" value="FYrich_N"/>
</dbReference>
<dbReference type="Gene3D" id="3.30.160.360">
    <property type="match status" value="1"/>
</dbReference>